<name>A0ABW2QDL3_9BURK</name>
<dbReference type="InterPro" id="IPR002347">
    <property type="entry name" value="SDR_fam"/>
</dbReference>
<comment type="caution">
    <text evidence="3">The sequence shown here is derived from an EMBL/GenBank/DDBJ whole genome shotgun (WGS) entry which is preliminary data.</text>
</comment>
<dbReference type="PRINTS" id="PR00080">
    <property type="entry name" value="SDRFAMILY"/>
</dbReference>
<proteinExistence type="inferred from homology"/>
<accession>A0ABW2QDL3</accession>
<evidence type="ECO:0000256" key="1">
    <source>
        <dbReference type="ARBA" id="ARBA00006484"/>
    </source>
</evidence>
<keyword evidence="2 3" id="KW-0560">Oxidoreductase</keyword>
<dbReference type="EMBL" id="JBHTCA010000001">
    <property type="protein sequence ID" value="MFC7407561.1"/>
    <property type="molecule type" value="Genomic_DNA"/>
</dbReference>
<dbReference type="Pfam" id="PF13561">
    <property type="entry name" value="adh_short_C2"/>
    <property type="match status" value="1"/>
</dbReference>
<dbReference type="PANTHER" id="PTHR42760:SF133">
    <property type="entry name" value="3-OXOACYL-[ACYL-CARRIER-PROTEIN] REDUCTASE"/>
    <property type="match status" value="1"/>
</dbReference>
<dbReference type="PRINTS" id="PR00081">
    <property type="entry name" value="GDHRDH"/>
</dbReference>
<sequence>MNIQQTAFVTGGASGIGRATVLRLAEDGFRVIAMDRNTAAVEQLVKDAAAFDGRVVGCVTDVCDRKAISAILDSESRVDVMVCAAGIGPSHPFDEITDDEFRSVLEVNLLGVFIPAQEAVRRMKPGGRVITVSSRAALGGTGFAHYVASKAGVIGLTRAMAMELRQKKIAVNSIAPGFTDTGLTRAMSPDQHAAASALEPAGRPAAPEEIANSIAFFASPRTSFITGQTLFVDGGKSLGGLGL</sequence>
<dbReference type="PANTHER" id="PTHR42760">
    <property type="entry name" value="SHORT-CHAIN DEHYDROGENASES/REDUCTASES FAMILY MEMBER"/>
    <property type="match status" value="1"/>
</dbReference>
<dbReference type="CDD" id="cd05233">
    <property type="entry name" value="SDR_c"/>
    <property type="match status" value="1"/>
</dbReference>
<evidence type="ECO:0000313" key="3">
    <source>
        <dbReference type="EMBL" id="MFC7407561.1"/>
    </source>
</evidence>
<comment type="similarity">
    <text evidence="1">Belongs to the short-chain dehydrogenases/reductases (SDR) family.</text>
</comment>
<evidence type="ECO:0000256" key="2">
    <source>
        <dbReference type="ARBA" id="ARBA00023002"/>
    </source>
</evidence>
<dbReference type="EC" id="1.1.1.-" evidence="3"/>
<dbReference type="InterPro" id="IPR036291">
    <property type="entry name" value="NAD(P)-bd_dom_sf"/>
</dbReference>
<dbReference type="PROSITE" id="PS00061">
    <property type="entry name" value="ADH_SHORT"/>
    <property type="match status" value="1"/>
</dbReference>
<dbReference type="Proteomes" id="UP001596501">
    <property type="component" value="Unassembled WGS sequence"/>
</dbReference>
<keyword evidence="4" id="KW-1185">Reference proteome</keyword>
<organism evidence="3 4">
    <name type="scientific">Hydrogenophaga atypica</name>
    <dbReference type="NCBI Taxonomy" id="249409"/>
    <lineage>
        <taxon>Bacteria</taxon>
        <taxon>Pseudomonadati</taxon>
        <taxon>Pseudomonadota</taxon>
        <taxon>Betaproteobacteria</taxon>
        <taxon>Burkholderiales</taxon>
        <taxon>Comamonadaceae</taxon>
        <taxon>Hydrogenophaga</taxon>
    </lineage>
</organism>
<protein>
    <submittedName>
        <fullName evidence="3">SDR family NAD(P)-dependent oxidoreductase</fullName>
        <ecNumber evidence="3">1.1.1.-</ecNumber>
    </submittedName>
</protein>
<gene>
    <name evidence="3" type="ORF">ACFQPB_01660</name>
</gene>
<dbReference type="InterPro" id="IPR020904">
    <property type="entry name" value="Sc_DH/Rdtase_CS"/>
</dbReference>
<dbReference type="GO" id="GO:0016491">
    <property type="term" value="F:oxidoreductase activity"/>
    <property type="evidence" value="ECO:0007669"/>
    <property type="project" value="UniProtKB-KW"/>
</dbReference>
<reference evidence="4" key="1">
    <citation type="journal article" date="2019" name="Int. J. Syst. Evol. Microbiol.">
        <title>The Global Catalogue of Microorganisms (GCM) 10K type strain sequencing project: providing services to taxonomists for standard genome sequencing and annotation.</title>
        <authorList>
            <consortium name="The Broad Institute Genomics Platform"/>
            <consortium name="The Broad Institute Genome Sequencing Center for Infectious Disease"/>
            <person name="Wu L."/>
            <person name="Ma J."/>
        </authorList>
    </citation>
    <scope>NUCLEOTIDE SEQUENCE [LARGE SCALE GENOMIC DNA]</scope>
    <source>
        <strain evidence="4">CGMCC 1.12371</strain>
    </source>
</reference>
<dbReference type="SUPFAM" id="SSF51735">
    <property type="entry name" value="NAD(P)-binding Rossmann-fold domains"/>
    <property type="match status" value="1"/>
</dbReference>
<evidence type="ECO:0000313" key="4">
    <source>
        <dbReference type="Proteomes" id="UP001596501"/>
    </source>
</evidence>
<dbReference type="Gene3D" id="3.40.50.720">
    <property type="entry name" value="NAD(P)-binding Rossmann-like Domain"/>
    <property type="match status" value="1"/>
</dbReference>
<dbReference type="RefSeq" id="WP_382219254.1">
    <property type="nucleotide sequence ID" value="NZ_JBHTCA010000001.1"/>
</dbReference>